<dbReference type="InterPro" id="IPR043502">
    <property type="entry name" value="DNA/RNA_pol_sf"/>
</dbReference>
<evidence type="ECO:0000256" key="1">
    <source>
        <dbReference type="ARBA" id="ARBA00022679"/>
    </source>
</evidence>
<evidence type="ECO:0000256" key="3">
    <source>
        <dbReference type="ARBA" id="ARBA00022722"/>
    </source>
</evidence>
<evidence type="ECO:0000256" key="6">
    <source>
        <dbReference type="ARBA" id="ARBA00022918"/>
    </source>
</evidence>
<feature type="domain" description="Reverse transcriptase RNase H-like" evidence="7">
    <location>
        <begin position="4"/>
        <end position="79"/>
    </location>
</feature>
<proteinExistence type="predicted"/>
<dbReference type="AlphaFoldDB" id="A0A061E478"/>
<dbReference type="SUPFAM" id="SSF56672">
    <property type="entry name" value="DNA/RNA polymerases"/>
    <property type="match status" value="1"/>
</dbReference>
<evidence type="ECO:0000259" key="7">
    <source>
        <dbReference type="Pfam" id="PF17917"/>
    </source>
</evidence>
<reference evidence="8 9" key="1">
    <citation type="journal article" date="2013" name="Genome Biol.">
        <title>The genome sequence of the most widely cultivated cacao type and its use to identify candidate genes regulating pod color.</title>
        <authorList>
            <person name="Motamayor J.C."/>
            <person name="Mockaitis K."/>
            <person name="Schmutz J."/>
            <person name="Haiminen N."/>
            <person name="Iii D.L."/>
            <person name="Cornejo O."/>
            <person name="Findley S.D."/>
            <person name="Zheng P."/>
            <person name="Utro F."/>
            <person name="Royaert S."/>
            <person name="Saski C."/>
            <person name="Jenkins J."/>
            <person name="Podicheti R."/>
            <person name="Zhao M."/>
            <person name="Scheffler B.E."/>
            <person name="Stack J.C."/>
            <person name="Feltus F.A."/>
            <person name="Mustiga G.M."/>
            <person name="Amores F."/>
            <person name="Phillips W."/>
            <person name="Marelli J.P."/>
            <person name="May G.D."/>
            <person name="Shapiro H."/>
            <person name="Ma J."/>
            <person name="Bustamante C.D."/>
            <person name="Schnell R.J."/>
            <person name="Main D."/>
            <person name="Gilbert D."/>
            <person name="Parida L."/>
            <person name="Kuhn D.N."/>
        </authorList>
    </citation>
    <scope>NUCLEOTIDE SEQUENCE [LARGE SCALE GENOMIC DNA]</scope>
    <source>
        <strain evidence="9">cv. Matina 1-6</strain>
    </source>
</reference>
<evidence type="ECO:0000313" key="8">
    <source>
        <dbReference type="EMBL" id="EOX99750.1"/>
    </source>
</evidence>
<evidence type="ECO:0000256" key="4">
    <source>
        <dbReference type="ARBA" id="ARBA00022759"/>
    </source>
</evidence>
<dbReference type="GO" id="GO:0003964">
    <property type="term" value="F:RNA-directed DNA polymerase activity"/>
    <property type="evidence" value="ECO:0007669"/>
    <property type="project" value="UniProtKB-KW"/>
</dbReference>
<gene>
    <name evidence="8" type="ORF">TCM_008620</name>
</gene>
<dbReference type="GO" id="GO:0004519">
    <property type="term" value="F:endonuclease activity"/>
    <property type="evidence" value="ECO:0007669"/>
    <property type="project" value="UniProtKB-KW"/>
</dbReference>
<keyword evidence="3" id="KW-0540">Nuclease</keyword>
<evidence type="ECO:0000256" key="2">
    <source>
        <dbReference type="ARBA" id="ARBA00022695"/>
    </source>
</evidence>
<dbReference type="eggNOG" id="KOG0017">
    <property type="taxonomic scope" value="Eukaryota"/>
</dbReference>
<keyword evidence="9" id="KW-1185">Reference proteome</keyword>
<dbReference type="STRING" id="3641.A0A061E478"/>
<dbReference type="InParanoid" id="A0A061E478"/>
<organism evidence="8 9">
    <name type="scientific">Theobroma cacao</name>
    <name type="common">Cacao</name>
    <name type="synonym">Cocoa</name>
    <dbReference type="NCBI Taxonomy" id="3641"/>
    <lineage>
        <taxon>Eukaryota</taxon>
        <taxon>Viridiplantae</taxon>
        <taxon>Streptophyta</taxon>
        <taxon>Embryophyta</taxon>
        <taxon>Tracheophyta</taxon>
        <taxon>Spermatophyta</taxon>
        <taxon>Magnoliopsida</taxon>
        <taxon>eudicotyledons</taxon>
        <taxon>Gunneridae</taxon>
        <taxon>Pentapetalae</taxon>
        <taxon>rosids</taxon>
        <taxon>malvids</taxon>
        <taxon>Malvales</taxon>
        <taxon>Malvaceae</taxon>
        <taxon>Byttnerioideae</taxon>
        <taxon>Theobroma</taxon>
    </lineage>
</organism>
<keyword evidence="4" id="KW-0255">Endonuclease</keyword>
<evidence type="ECO:0000256" key="5">
    <source>
        <dbReference type="ARBA" id="ARBA00022801"/>
    </source>
</evidence>
<keyword evidence="5" id="KW-0378">Hydrolase</keyword>
<dbReference type="GO" id="GO:0016787">
    <property type="term" value="F:hydrolase activity"/>
    <property type="evidence" value="ECO:0007669"/>
    <property type="project" value="UniProtKB-KW"/>
</dbReference>
<dbReference type="Pfam" id="PF17917">
    <property type="entry name" value="RT_RNaseH"/>
    <property type="match status" value="1"/>
</dbReference>
<dbReference type="InterPro" id="IPR041373">
    <property type="entry name" value="RT_RNaseH"/>
</dbReference>
<evidence type="ECO:0000313" key="9">
    <source>
        <dbReference type="Proteomes" id="UP000026915"/>
    </source>
</evidence>
<keyword evidence="1" id="KW-0808">Transferase</keyword>
<dbReference type="EMBL" id="CM001880">
    <property type="protein sequence ID" value="EOX99750.1"/>
    <property type="molecule type" value="Genomic_DNA"/>
</dbReference>
<dbReference type="HOGENOM" id="CLU_000384_23_3_1"/>
<dbReference type="Proteomes" id="UP000026915">
    <property type="component" value="Chromosome 2"/>
</dbReference>
<accession>A0A061E478</accession>
<dbReference type="CDD" id="cd09274">
    <property type="entry name" value="RNase_HI_RT_Ty3"/>
    <property type="match status" value="1"/>
</dbReference>
<dbReference type="PANTHER" id="PTHR34072:SF57">
    <property type="entry name" value="RNA-DIRECTED DNA POLYMERASE"/>
    <property type="match status" value="1"/>
</dbReference>
<dbReference type="OMA" id="KFESPRI"/>
<name>A0A061E478_THECC</name>
<keyword evidence="6" id="KW-0695">RNA-directed DNA polymerase</keyword>
<keyword evidence="2" id="KW-0548">Nucleotidyltransferase</keyword>
<protein>
    <submittedName>
        <fullName evidence="8">Polyprotein, 77260-80472, putative</fullName>
    </submittedName>
</protein>
<sequence length="83" mass="9793">MKILHPIYYASRTLNEAQANYTTTEKELLAIVFAFDKFRSYLVGTKVIVYTNHAAIKYLIEKKDAKPRLIRWVLLLQEFDLEI</sequence>
<dbReference type="Gramene" id="EOX99750">
    <property type="protein sequence ID" value="EOX99750"/>
    <property type="gene ID" value="TCM_008620"/>
</dbReference>
<dbReference type="PANTHER" id="PTHR34072">
    <property type="entry name" value="ENZYMATIC POLYPROTEIN-RELATED"/>
    <property type="match status" value="1"/>
</dbReference>